<name>A0ABZ0SB14_9GAMM</name>
<gene>
    <name evidence="1" type="ORF">Thiowin_02510</name>
</gene>
<keyword evidence="2" id="KW-1185">Reference proteome</keyword>
<dbReference type="EMBL" id="CP121472">
    <property type="protein sequence ID" value="WPL17491.1"/>
    <property type="molecule type" value="Genomic_DNA"/>
</dbReference>
<dbReference type="Proteomes" id="UP001432180">
    <property type="component" value="Chromosome"/>
</dbReference>
<evidence type="ECO:0000313" key="2">
    <source>
        <dbReference type="Proteomes" id="UP001432180"/>
    </source>
</evidence>
<organism evidence="1 2">
    <name type="scientific">Thiorhodovibrio winogradskyi</name>
    <dbReference type="NCBI Taxonomy" id="77007"/>
    <lineage>
        <taxon>Bacteria</taxon>
        <taxon>Pseudomonadati</taxon>
        <taxon>Pseudomonadota</taxon>
        <taxon>Gammaproteobacteria</taxon>
        <taxon>Chromatiales</taxon>
        <taxon>Chromatiaceae</taxon>
        <taxon>Thiorhodovibrio</taxon>
    </lineage>
</organism>
<proteinExistence type="predicted"/>
<dbReference type="RefSeq" id="WP_328983300.1">
    <property type="nucleotide sequence ID" value="NZ_CP121472.1"/>
</dbReference>
<evidence type="ECO:0000313" key="1">
    <source>
        <dbReference type="EMBL" id="WPL17491.1"/>
    </source>
</evidence>
<sequence length="105" mass="11358">MPDTRSGLQAARDAWHYRGQQRPPFAQVPGPGQESVWNYPRPPTYRSDDRLITIHAGESRIATTESALRALETGSPPICHVGCKAIDSLPARSRAGAISPPLSPS</sequence>
<accession>A0ABZ0SB14</accession>
<protein>
    <submittedName>
        <fullName evidence="1">Uncharacterized protein</fullName>
    </submittedName>
</protein>
<reference evidence="1 2" key="1">
    <citation type="journal article" date="2023" name="Microorganisms">
        <title>Thiorhodovibrio frisius and Trv. litoralis spp. nov., Two Novel Members from a Clade of Fastidious Purple Sulfur Bacteria That Exhibit Unique Red-Shifted Light-Harvesting Capabilities.</title>
        <authorList>
            <person name="Methner A."/>
            <person name="Kuzyk S.B."/>
            <person name="Petersen J."/>
            <person name="Bauer S."/>
            <person name="Brinkmann H."/>
            <person name="Sichau K."/>
            <person name="Wanner G."/>
            <person name="Wolf J."/>
            <person name="Neumann-Schaal M."/>
            <person name="Henke P."/>
            <person name="Tank M."/>
            <person name="Sproer C."/>
            <person name="Bunk B."/>
            <person name="Overmann J."/>
        </authorList>
    </citation>
    <scope>NUCLEOTIDE SEQUENCE [LARGE SCALE GENOMIC DNA]</scope>
    <source>
        <strain evidence="1 2">DSM 6702</strain>
    </source>
</reference>